<dbReference type="PANTHER" id="PTHR35732">
    <property type="entry name" value="OS10G0545100 PROTEIN"/>
    <property type="match status" value="1"/>
</dbReference>
<dbReference type="PANTHER" id="PTHR35732:SF1">
    <property type="entry name" value="OS10G0545100 PROTEIN"/>
    <property type="match status" value="1"/>
</dbReference>
<reference evidence="1 2" key="1">
    <citation type="journal article" date="2021" name="Sci. Rep.">
        <title>Genome sequencing of the multicellular alga Astrephomene provides insights into convergent evolution of germ-soma differentiation.</title>
        <authorList>
            <person name="Yamashita S."/>
            <person name="Yamamoto K."/>
            <person name="Matsuzaki R."/>
            <person name="Suzuki S."/>
            <person name="Yamaguchi H."/>
            <person name="Hirooka S."/>
            <person name="Minakuchi Y."/>
            <person name="Miyagishima S."/>
            <person name="Kawachi M."/>
            <person name="Toyoda A."/>
            <person name="Nozaki H."/>
        </authorList>
    </citation>
    <scope>NUCLEOTIDE SEQUENCE [LARGE SCALE GENOMIC DNA]</scope>
    <source>
        <strain evidence="1 2">NIES-4017</strain>
    </source>
</reference>
<accession>A0AAD3E6P4</accession>
<dbReference type="AlphaFoldDB" id="A0AAD3E6P4"/>
<sequence length="261" mass="28434">MRITGHPTNRLVATSRTLPAVPPSRQGCEAQRRVAGLCPFITHPCRHPQQPPAPSRHTKARIFDGLKTFFPASRSTNVEPAEEPQDVLEYDGEDIEGGSDMKLLDSEGDGLAEDQDVFGPLAVLLVGFLEEEVAAFRRLMDDMEADMVQIVPCSPGMMAGTLQAALEAEVPGSYEQPPLGTRRTVFLSGMVGAEVLEVISAYREAGMPPTVWAAAVPNNYQRVVRELVEEVHADNAAMVRRAQEAQARRALEEASEQDGSE</sequence>
<name>A0AAD3E6P4_9CHLO</name>
<evidence type="ECO:0000313" key="1">
    <source>
        <dbReference type="EMBL" id="GFR52651.1"/>
    </source>
</evidence>
<evidence type="ECO:0000313" key="2">
    <source>
        <dbReference type="Proteomes" id="UP001054857"/>
    </source>
</evidence>
<dbReference type="InterPro" id="IPR016621">
    <property type="entry name" value="UCP014543"/>
</dbReference>
<keyword evidence="2" id="KW-1185">Reference proteome</keyword>
<gene>
    <name evidence="1" type="ORF">Agub_g15243</name>
</gene>
<dbReference type="Proteomes" id="UP001054857">
    <property type="component" value="Unassembled WGS sequence"/>
</dbReference>
<proteinExistence type="predicted"/>
<dbReference type="EMBL" id="BMAR01000068">
    <property type="protein sequence ID" value="GFR52651.1"/>
    <property type="molecule type" value="Genomic_DNA"/>
</dbReference>
<protein>
    <submittedName>
        <fullName evidence="1">Uncharacterized protein</fullName>
    </submittedName>
</protein>
<dbReference type="Pfam" id="PF12646">
    <property type="entry name" value="DUF3783"/>
    <property type="match status" value="1"/>
</dbReference>
<organism evidence="1 2">
    <name type="scientific">Astrephomene gubernaculifera</name>
    <dbReference type="NCBI Taxonomy" id="47775"/>
    <lineage>
        <taxon>Eukaryota</taxon>
        <taxon>Viridiplantae</taxon>
        <taxon>Chlorophyta</taxon>
        <taxon>core chlorophytes</taxon>
        <taxon>Chlorophyceae</taxon>
        <taxon>CS clade</taxon>
        <taxon>Chlamydomonadales</taxon>
        <taxon>Astrephomenaceae</taxon>
        <taxon>Astrephomene</taxon>
    </lineage>
</organism>
<comment type="caution">
    <text evidence="1">The sequence shown here is derived from an EMBL/GenBank/DDBJ whole genome shotgun (WGS) entry which is preliminary data.</text>
</comment>